<dbReference type="OrthoDB" id="8596093at2"/>
<evidence type="ECO:0000313" key="2">
    <source>
        <dbReference type="EMBL" id="EEF79735.1"/>
    </source>
</evidence>
<dbReference type="HOGENOM" id="CLU_1545861_0_0_6"/>
<reference evidence="5" key="1">
    <citation type="submission" date="2008-01" db="EMBL/GenBank/DDBJ databases">
        <authorList>
            <person name="Schaefer H."/>
            <person name="Ferriera S."/>
            <person name="Johnson J."/>
            <person name="Kravitz S."/>
            <person name="Beeson K."/>
            <person name="Sutton G."/>
            <person name="Rogers Y.-H."/>
            <person name="Friedman R."/>
            <person name="Frazier M."/>
            <person name="Venter J.C."/>
        </authorList>
    </citation>
    <scope>NUCLEOTIDE SEQUENCE</scope>
    <source>
        <strain evidence="5">DMS010</strain>
    </source>
</reference>
<reference evidence="5 6" key="2">
    <citation type="journal article" date="2011" name="J. Bacteriol.">
        <title>Draft genome sequence of the chemolithoheterotrophic, halophilic methylotroph Methylophaga thiooxydans DMS010.</title>
        <authorList>
            <person name="Boden R."/>
            <person name="Ferriera S."/>
            <person name="Johnson J."/>
            <person name="Kelly D.P."/>
            <person name="Murrell J.C."/>
            <person name="Schafer H."/>
        </authorList>
    </citation>
    <scope>NUCLEOTIDE SEQUENCE [LARGE SCALE GENOMIC DNA]</scope>
    <source>
        <strain evidence="5 6">DMS010</strain>
    </source>
</reference>
<proteinExistence type="predicted"/>
<organism evidence="5 6">
    <name type="scientific">Methylophaga thiooxydans DMS010</name>
    <dbReference type="NCBI Taxonomy" id="637616"/>
    <lineage>
        <taxon>Bacteria</taxon>
        <taxon>Pseudomonadati</taxon>
        <taxon>Pseudomonadota</taxon>
        <taxon>Gammaproteobacteria</taxon>
        <taxon>Thiotrichales</taxon>
        <taxon>Piscirickettsiaceae</taxon>
        <taxon>Methylophaga</taxon>
    </lineage>
</organism>
<gene>
    <name evidence="4" type="ORF">MDMS009_1011</name>
    <name evidence="3" type="ORF">MDMS009_1172</name>
    <name evidence="2" type="ORF">MDMS009_1673</name>
    <name evidence="1" type="ORF">MDMS009_2501</name>
    <name evidence="5" type="ORF">MDMS009_932</name>
</gene>
<dbReference type="EMBL" id="GG657895">
    <property type="protein sequence ID" value="EEF80276.1"/>
    <property type="molecule type" value="Genomic_DNA"/>
</dbReference>
<evidence type="ECO:0000313" key="4">
    <source>
        <dbReference type="EMBL" id="EEF80398.1"/>
    </source>
</evidence>
<accession>C0N3Q5</accession>
<evidence type="ECO:0000313" key="1">
    <source>
        <dbReference type="EMBL" id="EEF78984.1"/>
    </source>
</evidence>
<dbReference type="EMBL" id="GG657892">
    <property type="protein sequence ID" value="EEF80607.1"/>
    <property type="molecule type" value="Genomic_DNA"/>
</dbReference>
<dbReference type="RefSeq" id="WP_008290664.1">
    <property type="nucleotide sequence ID" value="NZ_GG657884.1"/>
</dbReference>
<sequence>MKYFKDENNNVFAFESDGSQDHLIKSGMTEIDESEIQSVIDSKLIIDDRLANKHSEIVQKFKLAMAPVTSLYTAEEIASFPTQEPEAIAWQSDNAAPTPLIDFIVAERASVDKATLVGRIISNASNYKSVAGPAIGKKQDYEDLLYALQTQHEDEQQPDVIQADIDAIVVDYS</sequence>
<dbReference type="AlphaFoldDB" id="C0N3Q5"/>
<protein>
    <submittedName>
        <fullName evidence="5">Uncharacterized protein</fullName>
    </submittedName>
</protein>
<evidence type="ECO:0000313" key="3">
    <source>
        <dbReference type="EMBL" id="EEF80276.1"/>
    </source>
</evidence>
<keyword evidence="6" id="KW-1185">Reference proteome</keyword>
<evidence type="ECO:0000313" key="5">
    <source>
        <dbReference type="EMBL" id="EEF80607.1"/>
    </source>
</evidence>
<dbReference type="EMBL" id="GG657898">
    <property type="protein sequence ID" value="EEF79735.1"/>
    <property type="molecule type" value="Genomic_DNA"/>
</dbReference>
<evidence type="ECO:0000313" key="6">
    <source>
        <dbReference type="Proteomes" id="UP000004679"/>
    </source>
</evidence>
<dbReference type="EMBL" id="GG657893">
    <property type="protein sequence ID" value="EEF80398.1"/>
    <property type="molecule type" value="Genomic_DNA"/>
</dbReference>
<dbReference type="Proteomes" id="UP000004679">
    <property type="component" value="Unassembled WGS sequence"/>
</dbReference>
<dbReference type="EMBL" id="GG657903">
    <property type="protein sequence ID" value="EEF78984.1"/>
    <property type="molecule type" value="Genomic_DNA"/>
</dbReference>
<name>C0N3Q5_9GAMM</name>